<dbReference type="PROSITE" id="PS50894">
    <property type="entry name" value="HPT"/>
    <property type="match status" value="1"/>
</dbReference>
<accession>A0A7W2FPP1</accession>
<reference evidence="6 7" key="1">
    <citation type="submission" date="2020-07" db="EMBL/GenBank/DDBJ databases">
        <title>Vibrio marinisediminis sp. nov., isolated from marine sediment.</title>
        <authorList>
            <person name="Ji X."/>
        </authorList>
    </citation>
    <scope>NUCLEOTIDE SEQUENCE [LARGE SCALE GENOMIC DNA]</scope>
    <source>
        <strain evidence="6 7">404</strain>
    </source>
</reference>
<protein>
    <submittedName>
        <fullName evidence="6">Hpt domain-containing protein</fullName>
    </submittedName>
</protein>
<feature type="region of interest" description="Disordered" evidence="3">
    <location>
        <begin position="271"/>
        <end position="306"/>
    </location>
</feature>
<proteinExistence type="predicted"/>
<evidence type="ECO:0000313" key="7">
    <source>
        <dbReference type="Proteomes" id="UP000571701"/>
    </source>
</evidence>
<dbReference type="Proteomes" id="UP000571701">
    <property type="component" value="Unassembled WGS sequence"/>
</dbReference>
<comment type="caution">
    <text evidence="6">The sequence shown here is derived from an EMBL/GenBank/DDBJ whole genome shotgun (WGS) entry which is preliminary data.</text>
</comment>
<evidence type="ECO:0000256" key="4">
    <source>
        <dbReference type="SAM" id="Phobius"/>
    </source>
</evidence>
<dbReference type="Pfam" id="PF01627">
    <property type="entry name" value="Hpt"/>
    <property type="match status" value="1"/>
</dbReference>
<evidence type="ECO:0000256" key="2">
    <source>
        <dbReference type="PROSITE-ProRule" id="PRU00110"/>
    </source>
</evidence>
<keyword evidence="7" id="KW-1185">Reference proteome</keyword>
<keyword evidence="4" id="KW-1133">Transmembrane helix</keyword>
<dbReference type="GO" id="GO:0000160">
    <property type="term" value="P:phosphorelay signal transduction system"/>
    <property type="evidence" value="ECO:0007669"/>
    <property type="project" value="UniProtKB-KW"/>
</dbReference>
<gene>
    <name evidence="6" type="ORF">H2O73_06380</name>
</gene>
<feature type="transmembrane region" description="Helical" evidence="4">
    <location>
        <begin position="9"/>
        <end position="27"/>
    </location>
</feature>
<keyword evidence="4" id="KW-0472">Membrane</keyword>
<dbReference type="InterPro" id="IPR008207">
    <property type="entry name" value="Sig_transdc_His_kin_Hpt_dom"/>
</dbReference>
<keyword evidence="2" id="KW-0597">Phosphoprotein</keyword>
<evidence type="ECO:0000313" key="6">
    <source>
        <dbReference type="EMBL" id="MBA5761973.1"/>
    </source>
</evidence>
<feature type="domain" description="HPt" evidence="5">
    <location>
        <begin position="326"/>
        <end position="417"/>
    </location>
</feature>
<name>A0A7W2FPP1_9VIBR</name>
<organism evidence="6 7">
    <name type="scientific">Vibrio marinisediminis</name>
    <dbReference type="NCBI Taxonomy" id="2758441"/>
    <lineage>
        <taxon>Bacteria</taxon>
        <taxon>Pseudomonadati</taxon>
        <taxon>Pseudomonadota</taxon>
        <taxon>Gammaproteobacteria</taxon>
        <taxon>Vibrionales</taxon>
        <taxon>Vibrionaceae</taxon>
        <taxon>Vibrio</taxon>
    </lineage>
</organism>
<dbReference type="RefSeq" id="WP_182107724.1">
    <property type="nucleotide sequence ID" value="NZ_JACFYF010000002.1"/>
</dbReference>
<keyword evidence="4" id="KW-0812">Transmembrane</keyword>
<dbReference type="EMBL" id="JACFYF010000002">
    <property type="protein sequence ID" value="MBA5761973.1"/>
    <property type="molecule type" value="Genomic_DNA"/>
</dbReference>
<dbReference type="InterPro" id="IPR036641">
    <property type="entry name" value="HPT_dom_sf"/>
</dbReference>
<feature type="modified residue" description="Phosphohistidine" evidence="2">
    <location>
        <position position="364"/>
    </location>
</feature>
<evidence type="ECO:0000259" key="5">
    <source>
        <dbReference type="PROSITE" id="PS50894"/>
    </source>
</evidence>
<dbReference type="Gene3D" id="1.20.120.160">
    <property type="entry name" value="HPT domain"/>
    <property type="match status" value="1"/>
</dbReference>
<sequence>MDKRQLKLGWWLIMLWLVGMSVMIFNYHQIERRVQQVELLGDCIEEFRSRLYFDMPYRTYLSDQQTKQLEGITTLRAQLEQSPPFSWLQPDIQQLLFTTDRFIEQSRAFMSTELAIKDLIISIQDKRQQYDERSEMAVYYYQLSAYVFEALFSSQSSSSMAYRELDKLYTQSLLINEQEKQHLQQSLAETSSVMGSFAQGTYLVEQLIGHSIHDEIRKVEAQFHHALEKLLIFSLVISGILMTFIMSFYQRAMIRVSKLNLSELNTSKLSASKALSPHDEQPKTVEPTDELSSLRSVEEETEAASAEVSVEQQVNFEAMLESLGDDKESLCMLLEVFVADHKDDVAQITQLLNDSPDEAIRKAHSLKGVGGNLGADQLRDSASKLEIAIVQDITQVAALLPELDRCLNKAIEEAELFIEQHSCNEES</sequence>
<evidence type="ECO:0000256" key="1">
    <source>
        <dbReference type="ARBA" id="ARBA00023012"/>
    </source>
</evidence>
<dbReference type="SMART" id="SM00073">
    <property type="entry name" value="HPT"/>
    <property type="match status" value="1"/>
</dbReference>
<evidence type="ECO:0000256" key="3">
    <source>
        <dbReference type="SAM" id="MobiDB-lite"/>
    </source>
</evidence>
<dbReference type="SUPFAM" id="SSF47226">
    <property type="entry name" value="Histidine-containing phosphotransfer domain, HPT domain"/>
    <property type="match status" value="1"/>
</dbReference>
<dbReference type="AlphaFoldDB" id="A0A7W2FPP1"/>
<dbReference type="GO" id="GO:0004672">
    <property type="term" value="F:protein kinase activity"/>
    <property type="evidence" value="ECO:0007669"/>
    <property type="project" value="UniProtKB-ARBA"/>
</dbReference>
<keyword evidence="1" id="KW-0902">Two-component regulatory system</keyword>
<dbReference type="CDD" id="cd00088">
    <property type="entry name" value="HPT"/>
    <property type="match status" value="1"/>
</dbReference>
<feature type="transmembrane region" description="Helical" evidence="4">
    <location>
        <begin position="230"/>
        <end position="249"/>
    </location>
</feature>